<dbReference type="OrthoDB" id="5449at2"/>
<dbReference type="Gene3D" id="1.20.120.530">
    <property type="entry name" value="GntR ligand-binding domain-like"/>
    <property type="match status" value="1"/>
</dbReference>
<accession>G5IMU7</accession>
<dbReference type="GO" id="GO:0003700">
    <property type="term" value="F:DNA-binding transcription factor activity"/>
    <property type="evidence" value="ECO:0007669"/>
    <property type="project" value="InterPro"/>
</dbReference>
<dbReference type="PANTHER" id="PTHR43537">
    <property type="entry name" value="TRANSCRIPTIONAL REGULATOR, GNTR FAMILY"/>
    <property type="match status" value="1"/>
</dbReference>
<dbReference type="PROSITE" id="PS50949">
    <property type="entry name" value="HTH_GNTR"/>
    <property type="match status" value="1"/>
</dbReference>
<dbReference type="HOGENOM" id="CLU_017584_5_2_9"/>
<organism evidence="5 6">
    <name type="scientific">Hungatella hathewayi WAL-18680</name>
    <dbReference type="NCBI Taxonomy" id="742737"/>
    <lineage>
        <taxon>Bacteria</taxon>
        <taxon>Bacillati</taxon>
        <taxon>Bacillota</taxon>
        <taxon>Clostridia</taxon>
        <taxon>Lachnospirales</taxon>
        <taxon>Lachnospiraceae</taxon>
        <taxon>Hungatella</taxon>
    </lineage>
</organism>
<dbReference type="Proteomes" id="UP000005384">
    <property type="component" value="Unassembled WGS sequence"/>
</dbReference>
<evidence type="ECO:0000256" key="3">
    <source>
        <dbReference type="ARBA" id="ARBA00023163"/>
    </source>
</evidence>
<sequence>MKSQSVKELVYEGILNDILQGVYPANSILNERMLTEKYQVSKTPVREALVQLCSEGILKNIPRFGYQLPVITPAEINGIIEYRMMLECAALEKTIRIITNDEIDALVAHATSAVKLSQQKDITVHWETNMEFHMMLCSYCKNQFVEKALQDALKFCSRVATQYFNNTWEKSKLADSAGHMKLVEAIRSRNLEQARELLIVDINAMKDEIM</sequence>
<dbReference type="PATRIC" id="fig|742737.3.peg.4814"/>
<protein>
    <recommendedName>
        <fullName evidence="4">HTH gntR-type domain-containing protein</fullName>
    </recommendedName>
</protein>
<dbReference type="CDD" id="cd07377">
    <property type="entry name" value="WHTH_GntR"/>
    <property type="match status" value="1"/>
</dbReference>
<dbReference type="InterPro" id="IPR036388">
    <property type="entry name" value="WH-like_DNA-bd_sf"/>
</dbReference>
<dbReference type="InterPro" id="IPR008920">
    <property type="entry name" value="TF_FadR/GntR_C"/>
</dbReference>
<dbReference type="AlphaFoldDB" id="G5IMU7"/>
<dbReference type="SUPFAM" id="SSF48008">
    <property type="entry name" value="GntR ligand-binding domain-like"/>
    <property type="match status" value="1"/>
</dbReference>
<evidence type="ECO:0000313" key="5">
    <source>
        <dbReference type="EMBL" id="EHI57188.1"/>
    </source>
</evidence>
<dbReference type="Gene3D" id="1.10.10.10">
    <property type="entry name" value="Winged helix-like DNA-binding domain superfamily/Winged helix DNA-binding domain"/>
    <property type="match status" value="1"/>
</dbReference>
<dbReference type="Pfam" id="PF00392">
    <property type="entry name" value="GntR"/>
    <property type="match status" value="1"/>
</dbReference>
<keyword evidence="3" id="KW-0804">Transcription</keyword>
<proteinExistence type="predicted"/>
<dbReference type="SMART" id="SM00345">
    <property type="entry name" value="HTH_GNTR"/>
    <property type="match status" value="1"/>
</dbReference>
<evidence type="ECO:0000256" key="1">
    <source>
        <dbReference type="ARBA" id="ARBA00023015"/>
    </source>
</evidence>
<feature type="domain" description="HTH gntR-type" evidence="4">
    <location>
        <begin position="4"/>
        <end position="71"/>
    </location>
</feature>
<dbReference type="PANTHER" id="PTHR43537:SF24">
    <property type="entry name" value="GLUCONATE OPERON TRANSCRIPTIONAL REPRESSOR"/>
    <property type="match status" value="1"/>
</dbReference>
<dbReference type="EMBL" id="ADLN01000123">
    <property type="protein sequence ID" value="EHI57188.1"/>
    <property type="molecule type" value="Genomic_DNA"/>
</dbReference>
<reference evidence="5 6" key="1">
    <citation type="submission" date="2011-08" db="EMBL/GenBank/DDBJ databases">
        <title>The Genome Sequence of Clostridium hathewayi WAL-18680.</title>
        <authorList>
            <consortium name="The Broad Institute Genome Sequencing Platform"/>
            <person name="Earl A."/>
            <person name="Ward D."/>
            <person name="Feldgarden M."/>
            <person name="Gevers D."/>
            <person name="Finegold S.M."/>
            <person name="Summanen P.H."/>
            <person name="Molitoris D.R."/>
            <person name="Song M."/>
            <person name="Daigneault M."/>
            <person name="Allen-Vercoe E."/>
            <person name="Young S.K."/>
            <person name="Zeng Q."/>
            <person name="Gargeya S."/>
            <person name="Fitzgerald M."/>
            <person name="Haas B."/>
            <person name="Abouelleil A."/>
            <person name="Alvarado L."/>
            <person name="Arachchi H.M."/>
            <person name="Berlin A."/>
            <person name="Brown A."/>
            <person name="Chapman S.B."/>
            <person name="Chen Z."/>
            <person name="Dunbar C."/>
            <person name="Freedman E."/>
            <person name="Gearin G."/>
            <person name="Gellesch M."/>
            <person name="Goldberg J."/>
            <person name="Griggs A."/>
            <person name="Gujja S."/>
            <person name="Heiman D."/>
            <person name="Howarth C."/>
            <person name="Larson L."/>
            <person name="Lui A."/>
            <person name="MacDonald P.J.P."/>
            <person name="Montmayeur A."/>
            <person name="Murphy C."/>
            <person name="Neiman D."/>
            <person name="Pearson M."/>
            <person name="Priest M."/>
            <person name="Roberts A."/>
            <person name="Saif S."/>
            <person name="Shea T."/>
            <person name="Shenoy N."/>
            <person name="Sisk P."/>
            <person name="Stolte C."/>
            <person name="Sykes S."/>
            <person name="Wortman J."/>
            <person name="Nusbaum C."/>
            <person name="Birren B."/>
        </authorList>
    </citation>
    <scope>NUCLEOTIDE SEQUENCE [LARGE SCALE GENOMIC DNA]</scope>
    <source>
        <strain evidence="5 6">WAL-18680</strain>
    </source>
</reference>
<keyword evidence="1" id="KW-0805">Transcription regulation</keyword>
<name>G5IMU7_9FIRM</name>
<evidence type="ECO:0000313" key="6">
    <source>
        <dbReference type="Proteomes" id="UP000005384"/>
    </source>
</evidence>
<evidence type="ECO:0000256" key="2">
    <source>
        <dbReference type="ARBA" id="ARBA00023125"/>
    </source>
</evidence>
<evidence type="ECO:0000259" key="4">
    <source>
        <dbReference type="PROSITE" id="PS50949"/>
    </source>
</evidence>
<dbReference type="SMART" id="SM00895">
    <property type="entry name" value="FCD"/>
    <property type="match status" value="1"/>
</dbReference>
<dbReference type="GO" id="GO:0003677">
    <property type="term" value="F:DNA binding"/>
    <property type="evidence" value="ECO:0007669"/>
    <property type="project" value="UniProtKB-KW"/>
</dbReference>
<dbReference type="SUPFAM" id="SSF46785">
    <property type="entry name" value="Winged helix' DNA-binding domain"/>
    <property type="match status" value="1"/>
</dbReference>
<dbReference type="InterPro" id="IPR000524">
    <property type="entry name" value="Tscrpt_reg_HTH_GntR"/>
</dbReference>
<dbReference type="PRINTS" id="PR00035">
    <property type="entry name" value="HTHGNTR"/>
</dbReference>
<keyword evidence="6" id="KW-1185">Reference proteome</keyword>
<dbReference type="InterPro" id="IPR036390">
    <property type="entry name" value="WH_DNA-bd_sf"/>
</dbReference>
<dbReference type="InterPro" id="IPR011711">
    <property type="entry name" value="GntR_C"/>
</dbReference>
<dbReference type="Pfam" id="PF07729">
    <property type="entry name" value="FCD"/>
    <property type="match status" value="1"/>
</dbReference>
<comment type="caution">
    <text evidence="5">The sequence shown here is derived from an EMBL/GenBank/DDBJ whole genome shotgun (WGS) entry which is preliminary data.</text>
</comment>
<gene>
    <name evidence="5" type="ORF">HMPREF9473_04825</name>
</gene>
<keyword evidence="2" id="KW-0238">DNA-binding</keyword>
<dbReference type="RefSeq" id="WP_006782813.1">
    <property type="nucleotide sequence ID" value="NZ_CP040506.1"/>
</dbReference>